<dbReference type="AlphaFoldDB" id="W2L327"/>
<evidence type="ECO:0000313" key="7">
    <source>
        <dbReference type="EMBL" id="ETL91229.1"/>
    </source>
</evidence>
<comment type="subcellular location">
    <subcellularLocation>
        <location evidence="1 5">Secreted</location>
    </subcellularLocation>
</comment>
<keyword evidence="3 5" id="KW-0964">Secreted</keyword>
<dbReference type="Proteomes" id="UP000054423">
    <property type="component" value="Unassembled WGS sequence"/>
</dbReference>
<dbReference type="EMBL" id="KI680126">
    <property type="protein sequence ID" value="ETL91229.1"/>
    <property type="molecule type" value="Genomic_DNA"/>
</dbReference>
<feature type="compositionally biased region" description="Basic and acidic residues" evidence="6">
    <location>
        <begin position="54"/>
        <end position="66"/>
    </location>
</feature>
<comment type="domain">
    <text evidence="5">The RxLR-dEER motif acts to carry the protein into the host cell cytoplasm through binding to cell surface phosphatidylinositol-3-phosphate.</text>
</comment>
<accession>W2L327</accession>
<comment type="function">
    <text evidence="5">Effector that suppresses plant defense responses during pathogen infection.</text>
</comment>
<name>W2L327_PHYNI</name>
<evidence type="ECO:0000256" key="5">
    <source>
        <dbReference type="RuleBase" id="RU367124"/>
    </source>
</evidence>
<dbReference type="OrthoDB" id="143519at2759"/>
<reference evidence="7" key="1">
    <citation type="submission" date="2013-11" db="EMBL/GenBank/DDBJ databases">
        <title>The Genome Sequence of Phytophthora parasitica CHvinca01.</title>
        <authorList>
            <consortium name="The Broad Institute Genomics Platform"/>
            <person name="Russ C."/>
            <person name="Tyler B."/>
            <person name="Panabieres F."/>
            <person name="Shan W."/>
            <person name="Tripathy S."/>
            <person name="Grunwald N."/>
            <person name="Machado M."/>
            <person name="Johnson C.S."/>
            <person name="Arredondo F."/>
            <person name="Hong C."/>
            <person name="Coffey M."/>
            <person name="Young S.K."/>
            <person name="Zeng Q."/>
            <person name="Gargeya S."/>
            <person name="Fitzgerald M."/>
            <person name="Abouelleil A."/>
            <person name="Alvarado L."/>
            <person name="Chapman S.B."/>
            <person name="Gainer-Dewar J."/>
            <person name="Goldberg J."/>
            <person name="Griggs A."/>
            <person name="Gujja S."/>
            <person name="Hansen M."/>
            <person name="Howarth C."/>
            <person name="Imamovic A."/>
            <person name="Ireland A."/>
            <person name="Larimer J."/>
            <person name="McCowan C."/>
            <person name="Murphy C."/>
            <person name="Pearson M."/>
            <person name="Poon T.W."/>
            <person name="Priest M."/>
            <person name="Roberts A."/>
            <person name="Saif S."/>
            <person name="Shea T."/>
            <person name="Sykes S."/>
            <person name="Wortman J."/>
            <person name="Nusbaum C."/>
            <person name="Birren B."/>
        </authorList>
    </citation>
    <scope>NUCLEOTIDE SEQUENCE [LARGE SCALE GENOMIC DNA]</scope>
    <source>
        <strain evidence="7">CHvinca01</strain>
    </source>
</reference>
<organism evidence="7">
    <name type="scientific">Phytophthora nicotianae</name>
    <name type="common">Potato buckeye rot agent</name>
    <name type="synonym">Phytophthora parasitica</name>
    <dbReference type="NCBI Taxonomy" id="4792"/>
    <lineage>
        <taxon>Eukaryota</taxon>
        <taxon>Sar</taxon>
        <taxon>Stramenopiles</taxon>
        <taxon>Oomycota</taxon>
        <taxon>Peronosporomycetes</taxon>
        <taxon>Peronosporales</taxon>
        <taxon>Peronosporaceae</taxon>
        <taxon>Phytophthora</taxon>
    </lineage>
</organism>
<feature type="chain" id="PRO_5028520271" description="RxLR effector protein" evidence="5">
    <location>
        <begin position="22"/>
        <end position="190"/>
    </location>
</feature>
<keyword evidence="4 5" id="KW-0732">Signal</keyword>
<evidence type="ECO:0000256" key="3">
    <source>
        <dbReference type="ARBA" id="ARBA00022525"/>
    </source>
</evidence>
<dbReference type="InterPro" id="IPR031825">
    <property type="entry name" value="RXLR"/>
</dbReference>
<proteinExistence type="inferred from homology"/>
<evidence type="ECO:0000256" key="2">
    <source>
        <dbReference type="ARBA" id="ARBA00010400"/>
    </source>
</evidence>
<evidence type="ECO:0000256" key="6">
    <source>
        <dbReference type="SAM" id="MobiDB-lite"/>
    </source>
</evidence>
<evidence type="ECO:0000256" key="1">
    <source>
        <dbReference type="ARBA" id="ARBA00004613"/>
    </source>
</evidence>
<feature type="region of interest" description="Disordered" evidence="6">
    <location>
        <begin position="47"/>
        <end position="66"/>
    </location>
</feature>
<gene>
    <name evidence="7" type="ORF">L917_10204</name>
</gene>
<sequence>MRLSTILLAITVAALASAIGAATTNLSKTASIKLEFSSVAAHANINTQRRLRKHDSQLDRHTESEERAGISTWLSENISKLKTFFNNVDEMDDKAAQILKGKTPEEAEVIYTKHIDKILPLLQGMDRKGITPENLAKQPQFKELGNEEAKYLKQFFDVYWKTFNGQKKWLKGSSKILKGKHERRMRMKRS</sequence>
<dbReference type="GO" id="GO:0005576">
    <property type="term" value="C:extracellular region"/>
    <property type="evidence" value="ECO:0007669"/>
    <property type="project" value="UniProtKB-SubCell"/>
</dbReference>
<feature type="signal peptide" evidence="5">
    <location>
        <begin position="1"/>
        <end position="21"/>
    </location>
</feature>
<evidence type="ECO:0000256" key="4">
    <source>
        <dbReference type="ARBA" id="ARBA00022729"/>
    </source>
</evidence>
<dbReference type="Pfam" id="PF16810">
    <property type="entry name" value="RXLR"/>
    <property type="match status" value="1"/>
</dbReference>
<dbReference type="VEuPathDB" id="FungiDB:PPTG_02002"/>
<comment type="similarity">
    <text evidence="2 5">Belongs to the RxLR effector family.</text>
</comment>
<protein>
    <recommendedName>
        <fullName evidence="5">RxLR effector protein</fullName>
    </recommendedName>
</protein>